<keyword evidence="5 7" id="KW-1133">Transmembrane helix</keyword>
<evidence type="ECO:0000256" key="4">
    <source>
        <dbReference type="ARBA" id="ARBA00022692"/>
    </source>
</evidence>
<evidence type="ECO:0000313" key="10">
    <source>
        <dbReference type="Proteomes" id="UP001528672"/>
    </source>
</evidence>
<evidence type="ECO:0000256" key="3">
    <source>
        <dbReference type="ARBA" id="ARBA00022475"/>
    </source>
</evidence>
<gene>
    <name evidence="9" type="ORF">PSQ39_10200</name>
</gene>
<keyword evidence="10" id="KW-1185">Reference proteome</keyword>
<accession>A0ABT5MEZ2</accession>
<evidence type="ECO:0000256" key="5">
    <source>
        <dbReference type="ARBA" id="ARBA00022989"/>
    </source>
</evidence>
<dbReference type="InterPro" id="IPR003838">
    <property type="entry name" value="ABC3_permease_C"/>
</dbReference>
<comment type="subcellular location">
    <subcellularLocation>
        <location evidence="1">Cell membrane</location>
        <topology evidence="1">Multi-pass membrane protein</topology>
    </subcellularLocation>
</comment>
<dbReference type="Pfam" id="PF02687">
    <property type="entry name" value="FtsX"/>
    <property type="match status" value="1"/>
</dbReference>
<dbReference type="EMBL" id="JAQSIO010000003">
    <property type="protein sequence ID" value="MDD0815001.1"/>
    <property type="molecule type" value="Genomic_DNA"/>
</dbReference>
<feature type="transmembrane region" description="Helical" evidence="7">
    <location>
        <begin position="298"/>
        <end position="324"/>
    </location>
</feature>
<evidence type="ECO:0000259" key="8">
    <source>
        <dbReference type="Pfam" id="PF02687"/>
    </source>
</evidence>
<feature type="transmembrane region" description="Helical" evidence="7">
    <location>
        <begin position="345"/>
        <end position="369"/>
    </location>
</feature>
<comment type="similarity">
    <text evidence="2">Belongs to the ABC-4 integral membrane protein family. LolC/E subfamily.</text>
</comment>
<evidence type="ECO:0000256" key="7">
    <source>
        <dbReference type="SAM" id="Phobius"/>
    </source>
</evidence>
<keyword evidence="3" id="KW-1003">Cell membrane</keyword>
<keyword evidence="4 7" id="KW-0812">Transmembrane</keyword>
<dbReference type="PANTHER" id="PTHR30489:SF0">
    <property type="entry name" value="LIPOPROTEIN-RELEASING SYSTEM TRANSMEMBRANE PROTEIN LOLE"/>
    <property type="match status" value="1"/>
</dbReference>
<evidence type="ECO:0000256" key="1">
    <source>
        <dbReference type="ARBA" id="ARBA00004651"/>
    </source>
</evidence>
<evidence type="ECO:0000256" key="6">
    <source>
        <dbReference type="ARBA" id="ARBA00023136"/>
    </source>
</evidence>
<keyword evidence="6 7" id="KW-0472">Membrane</keyword>
<proteinExistence type="inferred from homology"/>
<dbReference type="PANTHER" id="PTHR30489">
    <property type="entry name" value="LIPOPROTEIN-RELEASING SYSTEM TRANSMEMBRANE PROTEIN LOLE"/>
    <property type="match status" value="1"/>
</dbReference>
<comment type="caution">
    <text evidence="9">The sequence shown here is derived from an EMBL/GenBank/DDBJ whole genome shotgun (WGS) entry which is preliminary data.</text>
</comment>
<evidence type="ECO:0000256" key="2">
    <source>
        <dbReference type="ARBA" id="ARBA00005236"/>
    </source>
</evidence>
<dbReference type="Proteomes" id="UP001528672">
    <property type="component" value="Unassembled WGS sequence"/>
</dbReference>
<evidence type="ECO:0000313" key="9">
    <source>
        <dbReference type="EMBL" id="MDD0815001.1"/>
    </source>
</evidence>
<reference evidence="9 10" key="1">
    <citation type="submission" date="2023-02" db="EMBL/GenBank/DDBJ databases">
        <title>Bacterial whole genome sequence for Curvibacter sp. HBC28.</title>
        <authorList>
            <person name="Le V."/>
            <person name="Ko S.-R."/>
            <person name="Ahn C.-Y."/>
            <person name="Oh H.-M."/>
        </authorList>
    </citation>
    <scope>NUCLEOTIDE SEQUENCE [LARGE SCALE GENOMIC DNA]</scope>
    <source>
        <strain evidence="9 10">HBC28</strain>
    </source>
</reference>
<dbReference type="InterPro" id="IPR051447">
    <property type="entry name" value="Lipoprotein-release_system"/>
</dbReference>
<feature type="domain" description="ABC3 transporter permease C-terminal" evidence="8">
    <location>
        <begin position="302"/>
        <end position="426"/>
    </location>
</feature>
<organism evidence="9 10">
    <name type="scientific">Curvibacter microcysteis</name>
    <dbReference type="NCBI Taxonomy" id="3026419"/>
    <lineage>
        <taxon>Bacteria</taxon>
        <taxon>Pseudomonadati</taxon>
        <taxon>Pseudomonadota</taxon>
        <taxon>Betaproteobacteria</taxon>
        <taxon>Burkholderiales</taxon>
        <taxon>Comamonadaceae</taxon>
        <taxon>Curvibacter</taxon>
    </lineage>
</organism>
<name>A0ABT5MEZ2_9BURK</name>
<protein>
    <submittedName>
        <fullName evidence="9">FtsX-like permease family protein</fullName>
    </submittedName>
</protein>
<feature type="transmembrane region" description="Helical" evidence="7">
    <location>
        <begin position="389"/>
        <end position="417"/>
    </location>
</feature>
<sequence length="434" mass="46261">MNGRVYLQLAWRNLWRNRRRSAATLLSLAFGFAAVALFAGYTFAVYGALSNAAIHAELIGHLTINRQGWQTEGKLHPDKYLLRAEEIAQVRSLVERRLPGARLVPKLSASGLLSNGTSSTIFVATGIAPADLDLLRGPFRFAPGALQADKPQGVTAAQGLADVLGLKMGDSASVLASTLHGQANAADVDVSDTVNTGNVATNDKLMFMPLALVQGLMDAAGRADSLTLLLPGEGAVDSPDAEQRLRDMYTRPAPSEAQSDALRTQLTADFKAAGLDLEVRTWQEMSAFFRQVKGMYDMIFALMLAVVLAIVVLSIANAMGMAVVERTREIGTLRAIGVRRAGITRLFVSEALMLVLVGTLTGLLLTALVRHGVNAADIRYVPPGNTQSVPIYIGFDAARTALAAAVLAVLAVLAAYWPARRAAHHSITESLGHV</sequence>
<dbReference type="RefSeq" id="WP_273926664.1">
    <property type="nucleotide sequence ID" value="NZ_JAQSIO010000003.1"/>
</dbReference>